<evidence type="ECO:0000313" key="2">
    <source>
        <dbReference type="EMBL" id="CAI98197.1"/>
    </source>
</evidence>
<gene>
    <name evidence="2" type="ordered locus">Ldb1396</name>
</gene>
<sequence>MIRYGKQVKQKSPRWRAGKDNGMENDFDCVVSFDKNDNFWILRANGGKYLDDFIDDNYIGIQYNKVSVADLMDLDHNRITSVESVKDLYIEKYEFATGYKNDDELDTSQRQRLTTHAKQAYLFTFEMKPGDIVLVPSKKSRKFAVGIIEGEPYDESKDYIQSRFATSKPNGKQFLISNYIKRRHVTWHSFLLRSELPAFLSWIINSHHALTKIDCQTDDKRIQLFSLLTPLFQYNGKTYLKLHTGKGGDLSISDWRKITECTNDIDKISMKADVHSPGFFTFVVSNIDINALSKFVANIFGLDTAPVTLAGALSLVAILFYGGKDVFLHGVHGVHLQHQKINQEIQEQRIKNEIARLALEKQKDSYKTKTLAEKLEIQFTANGTAIENGRNTGEETDGPVAHSEKAK</sequence>
<dbReference type="eggNOG" id="ENOG5032V81">
    <property type="taxonomic scope" value="Bacteria"/>
</dbReference>
<organism evidence="2 3">
    <name type="scientific">Lactobacillus delbrueckii subsp. bulgaricus (strain ATCC 11842 / DSM 20081 / BCRC 10696 / JCM 1002 / NBRC 13953 / NCIMB 11778 / NCTC 12712 / WDCM 00102 / Lb 14)</name>
    <dbReference type="NCBI Taxonomy" id="390333"/>
    <lineage>
        <taxon>Bacteria</taxon>
        <taxon>Bacillati</taxon>
        <taxon>Bacillota</taxon>
        <taxon>Bacilli</taxon>
        <taxon>Lactobacillales</taxon>
        <taxon>Lactobacillaceae</taxon>
        <taxon>Lactobacillus</taxon>
    </lineage>
</organism>
<evidence type="ECO:0000256" key="1">
    <source>
        <dbReference type="SAM" id="MobiDB-lite"/>
    </source>
</evidence>
<dbReference type="RefSeq" id="WP_011544031.1">
    <property type="nucleotide sequence ID" value="NC_008054.1"/>
</dbReference>
<dbReference type="EMBL" id="CR954253">
    <property type="protein sequence ID" value="CAI98197.1"/>
    <property type="molecule type" value="Genomic_DNA"/>
</dbReference>
<dbReference type="STRING" id="390333.Ldb1396"/>
<keyword evidence="3" id="KW-1185">Reference proteome</keyword>
<dbReference type="PATRIC" id="fig|390333.13.peg.1971"/>
<dbReference type="Proteomes" id="UP000001259">
    <property type="component" value="Chromosome"/>
</dbReference>
<proteinExistence type="predicted"/>
<dbReference type="BioCyc" id="LDEL390333:LDB_RS06000-MONOMER"/>
<dbReference type="AlphaFoldDB" id="Q1G9J1"/>
<dbReference type="HOGENOM" id="CLU_056345_0_0_9"/>
<accession>Q1G9J1</accession>
<evidence type="ECO:0000313" key="3">
    <source>
        <dbReference type="Proteomes" id="UP000001259"/>
    </source>
</evidence>
<feature type="region of interest" description="Disordered" evidence="1">
    <location>
        <begin position="386"/>
        <end position="407"/>
    </location>
</feature>
<protein>
    <submittedName>
        <fullName evidence="2">Uncharacterized protein</fullName>
    </submittedName>
</protein>
<dbReference type="KEGG" id="ldb:Ldb1396"/>
<name>Q1G9J1_LACDA</name>
<reference evidence="2 3" key="1">
    <citation type="journal article" date="2006" name="Proc. Natl. Acad. Sci. U.S.A.">
        <title>The complete genome sequence of Lactobacillus bulgaricus reveals extensive and ongoing reductive evolution.</title>
        <authorList>
            <person name="van de Guchte M."/>
            <person name="Penaud S."/>
            <person name="Grimaldi C."/>
            <person name="Barbe V."/>
            <person name="Bryson K."/>
            <person name="Nicolas P."/>
            <person name="Robert C."/>
            <person name="Oztas S."/>
            <person name="Mangenot S."/>
            <person name="Couloux A."/>
            <person name="Loux V."/>
            <person name="Dervyn R."/>
            <person name="Bossy R."/>
            <person name="Bolotin A."/>
            <person name="Batto J.-M."/>
            <person name="Walunas T."/>
            <person name="Gibrat J.-F."/>
            <person name="Bessieres P."/>
            <person name="Weissenbach J."/>
            <person name="Ehrlich S.D."/>
            <person name="Maguin E."/>
        </authorList>
    </citation>
    <scope>NUCLEOTIDE SEQUENCE [LARGE SCALE GENOMIC DNA]</scope>
    <source>
        <strain evidence="3">ATCC 11842 / DSM 20081 / BCRC 10696 / JCM 1002 / NBRC 13953 / NCIMB 11778 / NCTC 12712 / WDCM 00102 / Lb 14</strain>
    </source>
</reference>